<name>A0ABY8F5L3_9HYPH</name>
<dbReference type="SUPFAM" id="SSF55073">
    <property type="entry name" value="Nucleotide cyclase"/>
    <property type="match status" value="1"/>
</dbReference>
<dbReference type="InterPro" id="IPR050697">
    <property type="entry name" value="Adenylyl/Guanylyl_Cyclase_3/4"/>
</dbReference>
<dbReference type="PANTHER" id="PTHR43081">
    <property type="entry name" value="ADENYLATE CYCLASE, TERMINAL-DIFFERENTIATION SPECIFIC-RELATED"/>
    <property type="match status" value="1"/>
</dbReference>
<evidence type="ECO:0000313" key="4">
    <source>
        <dbReference type="Proteomes" id="UP001209803"/>
    </source>
</evidence>
<dbReference type="Pfam" id="PF00211">
    <property type="entry name" value="Guanylate_cyc"/>
    <property type="match status" value="1"/>
</dbReference>
<dbReference type="Gene3D" id="3.30.70.1230">
    <property type="entry name" value="Nucleotide cyclase"/>
    <property type="match status" value="1"/>
</dbReference>
<evidence type="ECO:0000256" key="1">
    <source>
        <dbReference type="SAM" id="Phobius"/>
    </source>
</evidence>
<dbReference type="Pfam" id="PF05226">
    <property type="entry name" value="CHASE2"/>
    <property type="match status" value="1"/>
</dbReference>
<keyword evidence="1" id="KW-0472">Membrane</keyword>
<feature type="transmembrane region" description="Helical" evidence="1">
    <location>
        <begin position="393"/>
        <end position="412"/>
    </location>
</feature>
<keyword evidence="4" id="KW-1185">Reference proteome</keyword>
<protein>
    <submittedName>
        <fullName evidence="3">Adenylate/guanylate cyclase domain-containing protein</fullName>
    </submittedName>
</protein>
<dbReference type="Proteomes" id="UP001209803">
    <property type="component" value="Chromosome"/>
</dbReference>
<feature type="domain" description="Guanylate cyclase" evidence="2">
    <location>
        <begin position="485"/>
        <end position="623"/>
    </location>
</feature>
<feature type="transmembrane region" description="Helical" evidence="1">
    <location>
        <begin position="367"/>
        <end position="386"/>
    </location>
</feature>
<dbReference type="SMART" id="SM00044">
    <property type="entry name" value="CYCc"/>
    <property type="match status" value="1"/>
</dbReference>
<dbReference type="PANTHER" id="PTHR43081:SF1">
    <property type="entry name" value="ADENYLATE CYCLASE, TERMINAL-DIFFERENTIATION SPECIFIC"/>
    <property type="match status" value="1"/>
</dbReference>
<keyword evidence="1" id="KW-0812">Transmembrane</keyword>
<dbReference type="InterPro" id="IPR007890">
    <property type="entry name" value="CHASE2"/>
</dbReference>
<evidence type="ECO:0000313" key="3">
    <source>
        <dbReference type="EMBL" id="WFE90772.1"/>
    </source>
</evidence>
<dbReference type="PROSITE" id="PS50125">
    <property type="entry name" value="GUANYLATE_CYCLASE_2"/>
    <property type="match status" value="1"/>
</dbReference>
<organism evidence="3 4">
    <name type="scientific">Roseibium porphyridii</name>
    <dbReference type="NCBI Taxonomy" id="2866279"/>
    <lineage>
        <taxon>Bacteria</taxon>
        <taxon>Pseudomonadati</taxon>
        <taxon>Pseudomonadota</taxon>
        <taxon>Alphaproteobacteria</taxon>
        <taxon>Hyphomicrobiales</taxon>
        <taxon>Stappiaceae</taxon>
        <taxon>Roseibium</taxon>
    </lineage>
</organism>
<dbReference type="InterPro" id="IPR001054">
    <property type="entry name" value="A/G_cyclase"/>
</dbReference>
<evidence type="ECO:0000259" key="2">
    <source>
        <dbReference type="PROSITE" id="PS50125"/>
    </source>
</evidence>
<gene>
    <name evidence="3" type="ORF">K1718_05345</name>
</gene>
<reference evidence="3 4" key="1">
    <citation type="submission" date="2023-03" db="EMBL/GenBank/DDBJ databases">
        <title>Roseibium porphyridii sp. nov. and Roseibium rhodosorbium sp. nov. isolated from marine algae, Porphyridium cruentum and Rhodosorus marinus, respectively.</title>
        <authorList>
            <person name="Lee M.W."/>
            <person name="Choi B.J."/>
            <person name="Lee J.K."/>
            <person name="Choi D.G."/>
            <person name="Baek J.H."/>
            <person name="Bayburt H."/>
            <person name="Kim J.M."/>
            <person name="Han D.M."/>
            <person name="Kim K.H."/>
            <person name="Jeon C.O."/>
        </authorList>
    </citation>
    <scope>NUCLEOTIDE SEQUENCE [LARGE SCALE GENOMIC DNA]</scope>
    <source>
        <strain evidence="3 4">KMA01</strain>
    </source>
</reference>
<accession>A0ABY8F5L3</accession>
<dbReference type="EMBL" id="CP120863">
    <property type="protein sequence ID" value="WFE90772.1"/>
    <property type="molecule type" value="Genomic_DNA"/>
</dbReference>
<proteinExistence type="predicted"/>
<dbReference type="InterPro" id="IPR029787">
    <property type="entry name" value="Nucleotide_cyclase"/>
</dbReference>
<dbReference type="SMART" id="SM01080">
    <property type="entry name" value="CHASE2"/>
    <property type="match status" value="1"/>
</dbReference>
<keyword evidence="1" id="KW-1133">Transmembrane helix</keyword>
<dbReference type="CDD" id="cd07302">
    <property type="entry name" value="CHD"/>
    <property type="match status" value="1"/>
</dbReference>
<feature type="transmembrane region" description="Helical" evidence="1">
    <location>
        <begin position="424"/>
        <end position="444"/>
    </location>
</feature>
<sequence>MRRVLKALSSKRALVAMIACVILAFMTGLRTADPDFLKSIRELTFDQYQRLHPRDYQTAPVRIVDLDEASIAEIGQWPWPRTKIAEMVRVLTDLGAATIVFDVVFSEPDRTSPAQLKNSLAATTPREVLEALEILPDHDEQFADAIAKAPVVLGFAVTPDETGSKPVKIAGTAFGGQDPVSFLPPFPAAVTNLEVLQKSASGIGSISISEDDREGIVRRVPLIVSDGEQIYPSLVAEALRVAQGASGIIARSTGSSSESATGDPAVTAIKIGDFTPPTTAAGELWLYFTSDRDFPERYVSARDLYDQEKLADLVPYFEGQIVLVGTSAVGLRDIRATPLGEQVPGVSIHAQALEQILFDQYLSRPDWANGLEIIATFLAGAIIILAMPAIGSIGTAVLGGLMVTGLIGGSVYLFWNNGLLIDPIYTSLTVLLVFTAATALLYFLTEREKKFVRQAFSQYLSPDLVNQLEQTPEQLALGGEIRPMTILFMDIRGFTPISEQLTPEELVSFLNTLLSPLSDAIQAEGGTIDKYIGDSIMAFWNAPLHTPDHAAMACRASLAMLKVVDDLNARDAFRFKARKLKSQSVKIGIGLNSGEACVGNMGSARRFNYSVIGDAVNVASRIESSCKAVGSELLVSEDTRNAAPTFAYLEAGEIDLKGKSEPIKLFALLGDEGLRNSEEFRELEATHISLLSAVAENDIQAAEDALQSALLLAPSLMDFYGRFEDMLENLKTVEPTSSAAQ</sequence>
<dbReference type="RefSeq" id="WP_265682853.1">
    <property type="nucleotide sequence ID" value="NZ_CP120863.1"/>
</dbReference>